<keyword evidence="1" id="KW-0862">Zinc</keyword>
<dbReference type="EMBL" id="BMJS01000054">
    <property type="protein sequence ID" value="GGG07540.1"/>
    <property type="molecule type" value="Genomic_DNA"/>
</dbReference>
<dbReference type="PANTHER" id="PTHR30037:SF4">
    <property type="entry name" value="DNA-3-METHYLADENINE GLYCOSYLASE I"/>
    <property type="match status" value="1"/>
</dbReference>
<dbReference type="Proteomes" id="UP000636949">
    <property type="component" value="Unassembled WGS sequence"/>
</dbReference>
<dbReference type="GO" id="GO:0046872">
    <property type="term" value="F:metal ion binding"/>
    <property type="evidence" value="ECO:0007669"/>
    <property type="project" value="UniProtKB-KW"/>
</dbReference>
<feature type="binding site" evidence="1">
    <location>
        <position position="19"/>
    </location>
    <ligand>
        <name>Zn(2+)</name>
        <dbReference type="ChEBI" id="CHEBI:29105"/>
    </ligand>
</feature>
<dbReference type="Gene3D" id="1.10.340.30">
    <property type="entry name" value="Hypothetical protein, domain 2"/>
    <property type="match status" value="1"/>
</dbReference>
<comment type="caution">
    <text evidence="2">The sequence shown here is derived from an EMBL/GenBank/DDBJ whole genome shotgun (WGS) entry which is preliminary data.</text>
</comment>
<dbReference type="GO" id="GO:0008725">
    <property type="term" value="F:DNA-3-methyladenine glycosylase activity"/>
    <property type="evidence" value="ECO:0007669"/>
    <property type="project" value="InterPro"/>
</dbReference>
<dbReference type="SUPFAM" id="SSF48150">
    <property type="entry name" value="DNA-glycosylase"/>
    <property type="match status" value="1"/>
</dbReference>
<dbReference type="GO" id="GO:0006284">
    <property type="term" value="P:base-excision repair"/>
    <property type="evidence" value="ECO:0007669"/>
    <property type="project" value="InterPro"/>
</dbReference>
<proteinExistence type="predicted"/>
<feature type="binding site" evidence="1">
    <location>
        <position position="6"/>
    </location>
    <ligand>
        <name>Zn(2+)</name>
        <dbReference type="ChEBI" id="CHEBI:29105"/>
    </ligand>
</feature>
<name>A0A8J3EAR8_9GAMM</name>
<reference evidence="2" key="1">
    <citation type="journal article" date="2014" name="Int. J. Syst. Evol. Microbiol.">
        <title>Complete genome sequence of Corynebacterium casei LMG S-19264T (=DSM 44701T), isolated from a smear-ripened cheese.</title>
        <authorList>
            <consortium name="US DOE Joint Genome Institute (JGI-PGF)"/>
            <person name="Walter F."/>
            <person name="Albersmeier A."/>
            <person name="Kalinowski J."/>
            <person name="Ruckert C."/>
        </authorList>
    </citation>
    <scope>NUCLEOTIDE SEQUENCE</scope>
    <source>
        <strain evidence="2">CGMCC 1.15758</strain>
    </source>
</reference>
<dbReference type="AlphaFoldDB" id="A0A8J3EAR8"/>
<dbReference type="InterPro" id="IPR005019">
    <property type="entry name" value="Adenine_glyco"/>
</dbReference>
<dbReference type="PANTHER" id="PTHR30037">
    <property type="entry name" value="DNA-3-METHYLADENINE GLYCOSYLASE 1"/>
    <property type="match status" value="1"/>
</dbReference>
<feature type="binding site" evidence="1">
    <location>
        <position position="174"/>
    </location>
    <ligand>
        <name>Zn(2+)</name>
        <dbReference type="ChEBI" id="CHEBI:29105"/>
    </ligand>
</feature>
<feature type="binding site" evidence="1">
    <location>
        <position position="178"/>
    </location>
    <ligand>
        <name>Zn(2+)</name>
        <dbReference type="ChEBI" id="CHEBI:29105"/>
    </ligand>
</feature>
<keyword evidence="1" id="KW-0479">Metal-binding</keyword>
<dbReference type="OrthoDB" id="9807664at2"/>
<keyword evidence="3" id="KW-1185">Reference proteome</keyword>
<dbReference type="Pfam" id="PF03352">
    <property type="entry name" value="Adenine_glyco"/>
    <property type="match status" value="1"/>
</dbReference>
<evidence type="ECO:0000313" key="2">
    <source>
        <dbReference type="EMBL" id="GGG07540.1"/>
    </source>
</evidence>
<organism evidence="2 3">
    <name type="scientific">Cysteiniphilum litorale</name>
    <dbReference type="NCBI Taxonomy" id="2056700"/>
    <lineage>
        <taxon>Bacteria</taxon>
        <taxon>Pseudomonadati</taxon>
        <taxon>Pseudomonadota</taxon>
        <taxon>Gammaproteobacteria</taxon>
        <taxon>Thiotrichales</taxon>
        <taxon>Fastidiosibacteraceae</taxon>
        <taxon>Cysteiniphilum</taxon>
    </lineage>
</organism>
<evidence type="ECO:0000313" key="3">
    <source>
        <dbReference type="Proteomes" id="UP000636949"/>
    </source>
</evidence>
<sequence>MTLVRCPWANSSPEMQNYHDHEWGVPLYDEQRLFEFLCLEGAQAGLSWQTILKRRDNYRQAFCDFQIDKVANMTIDDIETLMQNPGIIRNRLKIKSVINNAQVWLQLSKTQLMVEALWQFSPKEAIKYAQHEAIPAFTEASNKMSKWLKSQGFSFVGPTICYAFMQATGMVNDHLSSCFVFDAK</sequence>
<reference evidence="2" key="2">
    <citation type="submission" date="2020-09" db="EMBL/GenBank/DDBJ databases">
        <authorList>
            <person name="Sun Q."/>
            <person name="Zhou Y."/>
        </authorList>
    </citation>
    <scope>NUCLEOTIDE SEQUENCE</scope>
    <source>
        <strain evidence="2">CGMCC 1.15758</strain>
    </source>
</reference>
<gene>
    <name evidence="2" type="primary">tag</name>
    <name evidence="2" type="ORF">GCM10010995_26360</name>
</gene>
<dbReference type="RefSeq" id="WP_117003963.1">
    <property type="nucleotide sequence ID" value="NZ_BMJS01000054.1"/>
</dbReference>
<protein>
    <submittedName>
        <fullName evidence="2">DNA-3-methyladenine glycosylase I</fullName>
    </submittedName>
</protein>
<accession>A0A8J3EAR8</accession>
<dbReference type="InterPro" id="IPR052891">
    <property type="entry name" value="DNA-3mA_glycosylase"/>
</dbReference>
<evidence type="ECO:0000256" key="1">
    <source>
        <dbReference type="PIRSR" id="PIRSR605019-1"/>
    </source>
</evidence>
<dbReference type="InterPro" id="IPR011257">
    <property type="entry name" value="DNA_glycosylase"/>
</dbReference>